<reference evidence="1 2" key="1">
    <citation type="submission" date="2021-03" db="EMBL/GenBank/DDBJ databases">
        <title>novel species isolated from a fishpond in China.</title>
        <authorList>
            <person name="Lu H."/>
            <person name="Cai Z."/>
        </authorList>
    </citation>
    <scope>NUCLEOTIDE SEQUENCE [LARGE SCALE GENOMIC DNA]</scope>
    <source>
        <strain evidence="1 2">Y57</strain>
    </source>
</reference>
<evidence type="ECO:0000313" key="2">
    <source>
        <dbReference type="Proteomes" id="UP000663992"/>
    </source>
</evidence>
<dbReference type="Pfam" id="PF15890">
    <property type="entry name" value="Peptidase_Mx1"/>
    <property type="match status" value="1"/>
</dbReference>
<evidence type="ECO:0008006" key="3">
    <source>
        <dbReference type="Google" id="ProtNLM"/>
    </source>
</evidence>
<organism evidence="1 2">
    <name type="scientific">Bowmanella yangjiangensis</name>
    <dbReference type="NCBI Taxonomy" id="2811230"/>
    <lineage>
        <taxon>Bacteria</taxon>
        <taxon>Pseudomonadati</taxon>
        <taxon>Pseudomonadota</taxon>
        <taxon>Gammaproteobacteria</taxon>
        <taxon>Alteromonadales</taxon>
        <taxon>Alteromonadaceae</taxon>
        <taxon>Bowmanella</taxon>
    </lineage>
</organism>
<dbReference type="InterPro" id="IPR030890">
    <property type="entry name" value="LP_HExxH_w_TonB"/>
</dbReference>
<proteinExistence type="predicted"/>
<dbReference type="Proteomes" id="UP000663992">
    <property type="component" value="Unassembled WGS sequence"/>
</dbReference>
<name>A0ABS3CXX8_9ALTE</name>
<comment type="caution">
    <text evidence="1">The sequence shown here is derived from an EMBL/GenBank/DDBJ whole genome shotgun (WGS) entry which is preliminary data.</text>
</comment>
<dbReference type="Gene3D" id="3.40.390.70">
    <property type="match status" value="1"/>
</dbReference>
<accession>A0ABS3CXX8</accession>
<keyword evidence="2" id="KW-1185">Reference proteome</keyword>
<sequence>MFKRMFPLVLLVLAGCAAKPEFQRASLLDTQHQRTGVFFTIETQPLIASPWDIRYQALQLDSDPNLINYLGLFEQEVNKLPSALLHLSGLATVAFVRKLAVGAQPRAAVPDYIHEVLYYDVDAPGDAYLRHVVHHEFYHMLEQQLYGSAYYKDPKWHSLNPADFTYGKGGASARDSSVSVFSHPHPGFVNGYAMSGLEEDKAEIWAIIWAEKSWLKVAPLVESDPILQQKIRLLTAQIECLAPELAMAWPAYIQNYLAAGAVCAHVDSINVSVAPTETTQSAVGNQRAGE</sequence>
<gene>
    <name evidence="1" type="ORF">J0A65_11500</name>
</gene>
<dbReference type="RefSeq" id="WP_206594334.1">
    <property type="nucleotide sequence ID" value="NZ_JAFKCS010000010.1"/>
</dbReference>
<evidence type="ECO:0000313" key="1">
    <source>
        <dbReference type="EMBL" id="MBN7820494.1"/>
    </source>
</evidence>
<dbReference type="EMBL" id="JAFKCS010000010">
    <property type="protein sequence ID" value="MBN7820494.1"/>
    <property type="molecule type" value="Genomic_DNA"/>
</dbReference>
<protein>
    <recommendedName>
        <fullName evidence="3">Lipoprotein</fullName>
    </recommendedName>
</protein>
<dbReference type="PROSITE" id="PS51257">
    <property type="entry name" value="PROKAR_LIPOPROTEIN"/>
    <property type="match status" value="1"/>
</dbReference>